<feature type="region of interest" description="Disordered" evidence="1">
    <location>
        <begin position="80"/>
        <end position="123"/>
    </location>
</feature>
<reference evidence="2" key="1">
    <citation type="journal article" date="2016" name="Sci. Rep.">
        <title>Molecular characterization of firefly nuptial gifts: a multi-omics approach sheds light on postcopulatory sexual selection.</title>
        <authorList>
            <person name="Al-Wathiqui N."/>
            <person name="Fallon T.R."/>
            <person name="South A."/>
            <person name="Weng J.K."/>
            <person name="Lewis S.M."/>
        </authorList>
    </citation>
    <scope>NUCLEOTIDE SEQUENCE</scope>
</reference>
<evidence type="ECO:0000256" key="1">
    <source>
        <dbReference type="SAM" id="MobiDB-lite"/>
    </source>
</evidence>
<proteinExistence type="predicted"/>
<accession>A0A1Y1MYU0</accession>
<name>A0A1Y1MYU0_PHOPY</name>
<sequence>MTGVSLTHPTLLSRRSPISLMKQVTPETINHPFGKIKWSEKFLWTLEGATNSPTQNLKRRCLVPNQGHWDLHLYPASSSTRQNVPVEPVQQSMAGKYLPETMEGGGGRPHFKRRRRSTVSVKL</sequence>
<evidence type="ECO:0000313" key="2">
    <source>
        <dbReference type="EMBL" id="JAV89565.1"/>
    </source>
</evidence>
<dbReference type="AlphaFoldDB" id="A0A1Y1MYU0"/>
<organism evidence="2">
    <name type="scientific">Photinus pyralis</name>
    <name type="common">Common eastern firefly</name>
    <name type="synonym">Lampyris pyralis</name>
    <dbReference type="NCBI Taxonomy" id="7054"/>
    <lineage>
        <taxon>Eukaryota</taxon>
        <taxon>Metazoa</taxon>
        <taxon>Ecdysozoa</taxon>
        <taxon>Arthropoda</taxon>
        <taxon>Hexapoda</taxon>
        <taxon>Insecta</taxon>
        <taxon>Pterygota</taxon>
        <taxon>Neoptera</taxon>
        <taxon>Endopterygota</taxon>
        <taxon>Coleoptera</taxon>
        <taxon>Polyphaga</taxon>
        <taxon>Elateriformia</taxon>
        <taxon>Elateroidea</taxon>
        <taxon>Lampyridae</taxon>
        <taxon>Lampyrinae</taxon>
        <taxon>Photinus</taxon>
    </lineage>
</organism>
<dbReference type="EMBL" id="GEZM01019727">
    <property type="protein sequence ID" value="JAV89565.1"/>
    <property type="molecule type" value="Transcribed_RNA"/>
</dbReference>
<feature type="compositionally biased region" description="Polar residues" evidence="1">
    <location>
        <begin position="80"/>
        <end position="93"/>
    </location>
</feature>
<protein>
    <submittedName>
        <fullName evidence="2">Uncharacterized protein</fullName>
    </submittedName>
</protein>